<protein>
    <recommendedName>
        <fullName evidence="8">DH domain-containing protein</fullName>
    </recommendedName>
</protein>
<feature type="compositionally biased region" description="Low complexity" evidence="1">
    <location>
        <begin position="1"/>
        <end position="16"/>
    </location>
</feature>
<dbReference type="RefSeq" id="XP_003673695.1">
    <property type="nucleotide sequence ID" value="XM_003673647.1"/>
</dbReference>
<dbReference type="Gene3D" id="1.10.418.10">
    <property type="entry name" value="Calponin-like domain"/>
    <property type="match status" value="1"/>
</dbReference>
<dbReference type="SMART" id="SM00666">
    <property type="entry name" value="PB1"/>
    <property type="match status" value="1"/>
</dbReference>
<organism evidence="6 7">
    <name type="scientific">Naumovozyma castellii</name>
    <name type="common">Yeast</name>
    <name type="synonym">Saccharomyces castellii</name>
    <dbReference type="NCBI Taxonomy" id="27288"/>
    <lineage>
        <taxon>Eukaryota</taxon>
        <taxon>Fungi</taxon>
        <taxon>Dikarya</taxon>
        <taxon>Ascomycota</taxon>
        <taxon>Saccharomycotina</taxon>
        <taxon>Saccharomycetes</taxon>
        <taxon>Saccharomycetales</taxon>
        <taxon>Saccharomycetaceae</taxon>
        <taxon>Naumovozyma</taxon>
    </lineage>
</organism>
<dbReference type="InParanoid" id="G0V766"/>
<dbReference type="GO" id="GO:0031106">
    <property type="term" value="P:septin ring organization"/>
    <property type="evidence" value="ECO:0007669"/>
    <property type="project" value="EnsemblFungi"/>
</dbReference>
<dbReference type="Gene3D" id="3.10.20.90">
    <property type="entry name" value="Phosphatidylinositol 3-kinase Catalytic Subunit, Chain A, domain 1"/>
    <property type="match status" value="1"/>
</dbReference>
<dbReference type="Gene3D" id="1.20.900.10">
    <property type="entry name" value="Dbl homology (DH) domain"/>
    <property type="match status" value="1"/>
</dbReference>
<feature type="compositionally biased region" description="Low complexity" evidence="1">
    <location>
        <begin position="103"/>
        <end position="115"/>
    </location>
</feature>
<feature type="domain" description="DH" evidence="3">
    <location>
        <begin position="311"/>
        <end position="489"/>
    </location>
</feature>
<dbReference type="eggNOG" id="KOG3519">
    <property type="taxonomic scope" value="Eukaryota"/>
</dbReference>
<sequence length="857" mass="96760">MAIHPSSNKKSSSTLSMADVSKGTSSVRHVSKTIQVMKPNIMNTAITEKDSLYYVCKMMKKRLASLPQLQPYLNLAYSSSEVLSERQSLLLSQKQQLFEKDSSSNSHRSVSSGFSNRDSNDAGTVTNPTLRSSSISASSFREDALSLDGLTYSASGTGHDHTNNNNLGNNSTMEGTLLTFSMGILPITMDCDPVTQLSQLFQQGSSLCIIFNAVKPQFKLPVVSSDDVKICKKSIYDFILGCKKHFAFNDEELFTISDVFANSTSHLMKVIDVVETLMNTAPDVFPPIEKLEEAERENGSSSPTTPTASSDYIKIIKEFVATERKYVHDLEILEKYKNQLLESNLITSEELYMLFPNLGDAIDFQRRFLISLEMNALVEPSKQRIGALFMHSKFFFKLYEPWSIGQNAAIDFLSSTLDKLTNVDFVINNKLELQSFLYKPVQRLCRYPLLLKELLSTFNKNESSSGKTSSELEIALDISKKIARSINENQRRTENHQVVKKLYGRVLNWKGYRITKFGELLYFDKVFISTNNSNESEREFDVYLFEKIIILFSEVTSKKSSSLILKKKNTSSTLNSTSSLTLNLSSNSSSSNHGQQPKHNSFDNHHNSLSNLNGLSYGNNSLSSTEPKLDLRGRIMIMNLNEIKPIKPRSLSITWESVKEQGNFLLKFKNEETRDNWSSCLQSLVRRIKSESYKSVHSNEFSTSSSLASPSSGGHRHNHDSVTSVNSGYMKHISDMLSPASNQHNSHYHNSKRESAVDNESKILSENYKNTIPANSILIRISFNSDFYTVLIDLDATVEKLLEMVRKKLNHLGKIAKVKYKDEDGDYVILESEDDWIVAKEMLNDNDEKMLNVWAYT</sequence>
<feature type="domain" description="PB1" evidence="5">
    <location>
        <begin position="776"/>
        <end position="856"/>
    </location>
</feature>
<feature type="region of interest" description="Disordered" evidence="1">
    <location>
        <begin position="98"/>
        <end position="133"/>
    </location>
</feature>
<reference key="2">
    <citation type="submission" date="2011-08" db="EMBL/GenBank/DDBJ databases">
        <title>Genome sequence of Naumovozyma castellii.</title>
        <authorList>
            <person name="Gordon J.L."/>
            <person name="Armisen D."/>
            <person name="Proux-Wera E."/>
            <person name="OhEigeartaigh S.S."/>
            <person name="Byrne K.P."/>
            <person name="Wolfe K.H."/>
        </authorList>
    </citation>
    <scope>NUCLEOTIDE SEQUENCE</scope>
    <source>
        <strain>Type strain:CBS 4309</strain>
    </source>
</reference>
<dbReference type="SMART" id="SM00233">
    <property type="entry name" value="PH"/>
    <property type="match status" value="1"/>
</dbReference>
<gene>
    <name evidence="6" type="primary">NCAS0A07560</name>
    <name evidence="6" type="ordered locus">NCAS_0A07560</name>
</gene>
<dbReference type="SUPFAM" id="SSF48065">
    <property type="entry name" value="DBL homology domain (DH-domain)"/>
    <property type="match status" value="1"/>
</dbReference>
<dbReference type="GO" id="GO:0000935">
    <property type="term" value="C:division septum"/>
    <property type="evidence" value="ECO:0007669"/>
    <property type="project" value="TreeGrafter"/>
</dbReference>
<dbReference type="InterPro" id="IPR010481">
    <property type="entry name" value="Cdc24/Scd1_N"/>
</dbReference>
<dbReference type="FunFam" id="1.20.900.10:FF:000050">
    <property type="entry name" value="Guanine nucleotide exchange factor"/>
    <property type="match status" value="1"/>
</dbReference>
<dbReference type="OrthoDB" id="1594986at2759"/>
<dbReference type="SUPFAM" id="SSF50729">
    <property type="entry name" value="PH domain-like"/>
    <property type="match status" value="1"/>
</dbReference>
<dbReference type="STRING" id="1064592.G0V766"/>
<dbReference type="InterPro" id="IPR000219">
    <property type="entry name" value="DH_dom"/>
</dbReference>
<dbReference type="PROSITE" id="PS50010">
    <property type="entry name" value="DH_2"/>
    <property type="match status" value="1"/>
</dbReference>
<dbReference type="GO" id="GO:0005935">
    <property type="term" value="C:cellular bud neck"/>
    <property type="evidence" value="ECO:0007669"/>
    <property type="project" value="EnsemblFungi"/>
</dbReference>
<feature type="domain" description="PH" evidence="2">
    <location>
        <begin position="513"/>
        <end position="686"/>
    </location>
</feature>
<dbReference type="InterPro" id="IPR011993">
    <property type="entry name" value="PH-like_dom_sf"/>
</dbReference>
<dbReference type="Pfam" id="PF06395">
    <property type="entry name" value="CDC24"/>
    <property type="match status" value="1"/>
</dbReference>
<dbReference type="GO" id="GO:0000750">
    <property type="term" value="P:pheromone-dependent signal transduction involved in conjugation with cellular fusion"/>
    <property type="evidence" value="ECO:0007669"/>
    <property type="project" value="EnsemblFungi"/>
</dbReference>
<dbReference type="InterPro" id="IPR053793">
    <property type="entry name" value="PB1-like"/>
</dbReference>
<proteinExistence type="predicted"/>
<evidence type="ECO:0000259" key="4">
    <source>
        <dbReference type="PROSITE" id="PS50021"/>
    </source>
</evidence>
<dbReference type="GO" id="GO:0043577">
    <property type="term" value="P:chemotropism"/>
    <property type="evidence" value="ECO:0007669"/>
    <property type="project" value="EnsemblFungi"/>
</dbReference>
<evidence type="ECO:0000259" key="3">
    <source>
        <dbReference type="PROSITE" id="PS50010"/>
    </source>
</evidence>
<feature type="compositionally biased region" description="Low complexity" evidence="1">
    <location>
        <begin position="702"/>
        <end position="712"/>
    </location>
</feature>
<dbReference type="InterPro" id="IPR000270">
    <property type="entry name" value="PB1_dom"/>
</dbReference>
<dbReference type="Pfam" id="PF15411">
    <property type="entry name" value="PH_10"/>
    <property type="match status" value="1"/>
</dbReference>
<dbReference type="Gene3D" id="2.30.29.30">
    <property type="entry name" value="Pleckstrin-homology domain (PH domain)/Phosphotyrosine-binding domain (PTB)"/>
    <property type="match status" value="1"/>
</dbReference>
<accession>G0V766</accession>
<dbReference type="PANTHER" id="PTHR47339">
    <property type="entry name" value="CELL DIVISION CONTROL PROTEIN 24"/>
    <property type="match status" value="1"/>
</dbReference>
<dbReference type="GO" id="GO:0005934">
    <property type="term" value="C:cellular bud tip"/>
    <property type="evidence" value="ECO:0007669"/>
    <property type="project" value="EnsemblFungi"/>
</dbReference>
<dbReference type="EMBL" id="HE576752">
    <property type="protein sequence ID" value="CCC67314.1"/>
    <property type="molecule type" value="Genomic_DNA"/>
</dbReference>
<reference evidence="7" key="1">
    <citation type="journal article" date="2011" name="Proc. Natl. Acad. Sci. U.S.A.">
        <title>Evolutionary erosion of yeast sex chromosomes by mating-type switching accidents.</title>
        <authorList>
            <person name="Gordon J.L."/>
            <person name="Armisen D."/>
            <person name="Proux-Wera E."/>
            <person name="Oheigeartaigh S.S."/>
            <person name="Byrne K.P."/>
            <person name="Wolfe K.H."/>
        </authorList>
    </citation>
    <scope>NUCLEOTIDE SEQUENCE [LARGE SCALE GENOMIC DNA]</scope>
    <source>
        <strain evidence="7">ATCC 76901 / BCRC 22586 / CBS 4309 / NBRC 1992 / NRRL Y-12630</strain>
    </source>
</reference>
<dbReference type="GO" id="GO:0000282">
    <property type="term" value="P:cellular bud site selection"/>
    <property type="evidence" value="ECO:0007669"/>
    <property type="project" value="EnsemblFungi"/>
</dbReference>
<dbReference type="PROSITE" id="PS51745">
    <property type="entry name" value="PB1"/>
    <property type="match status" value="1"/>
</dbReference>
<dbReference type="GO" id="GO:0000131">
    <property type="term" value="C:incipient cellular bud site"/>
    <property type="evidence" value="ECO:0007669"/>
    <property type="project" value="EnsemblFungi"/>
</dbReference>
<dbReference type="PANTHER" id="PTHR47339:SF1">
    <property type="entry name" value="CELL DIVISION CONTROL PROTEIN 24"/>
    <property type="match status" value="1"/>
</dbReference>
<evidence type="ECO:0000256" key="1">
    <source>
        <dbReference type="SAM" id="MobiDB-lite"/>
    </source>
</evidence>
<dbReference type="CDD" id="cd00160">
    <property type="entry name" value="RhoGEF"/>
    <property type="match status" value="1"/>
</dbReference>
<dbReference type="HOGENOM" id="CLU_007879_0_0_1"/>
<dbReference type="SMART" id="SM00325">
    <property type="entry name" value="RhoGEF"/>
    <property type="match status" value="1"/>
</dbReference>
<dbReference type="Pfam" id="PF00621">
    <property type="entry name" value="RhoGEF"/>
    <property type="match status" value="1"/>
</dbReference>
<dbReference type="GO" id="GO:0072697">
    <property type="term" value="P:protein localization to cell cortex"/>
    <property type="evidence" value="ECO:0007669"/>
    <property type="project" value="EnsemblFungi"/>
</dbReference>
<feature type="region of interest" description="Disordered" evidence="1">
    <location>
        <begin position="584"/>
        <end position="605"/>
    </location>
</feature>
<dbReference type="FunCoup" id="G0V766">
    <property type="interactions" value="160"/>
</dbReference>
<dbReference type="GO" id="GO:0005634">
    <property type="term" value="C:nucleus"/>
    <property type="evidence" value="ECO:0007669"/>
    <property type="project" value="EnsemblFungi"/>
</dbReference>
<evidence type="ECO:0000259" key="5">
    <source>
        <dbReference type="PROSITE" id="PS51745"/>
    </source>
</evidence>
<dbReference type="GO" id="GO:0043332">
    <property type="term" value="C:mating projection tip"/>
    <property type="evidence" value="ECO:0007669"/>
    <property type="project" value="EnsemblFungi"/>
</dbReference>
<dbReference type="InterPro" id="IPR053026">
    <property type="entry name" value="CDC42_GEF"/>
</dbReference>
<dbReference type="KEGG" id="ncs:NCAS_0A07560"/>
<evidence type="ECO:0000313" key="6">
    <source>
        <dbReference type="EMBL" id="CCC67314.1"/>
    </source>
</evidence>
<dbReference type="InterPro" id="IPR001715">
    <property type="entry name" value="CH_dom"/>
</dbReference>
<dbReference type="GO" id="GO:0005737">
    <property type="term" value="C:cytoplasm"/>
    <property type="evidence" value="ECO:0007669"/>
    <property type="project" value="EnsemblFungi"/>
</dbReference>
<dbReference type="GO" id="GO:0007096">
    <property type="term" value="P:regulation of exit from mitosis"/>
    <property type="evidence" value="ECO:0007669"/>
    <property type="project" value="EnsemblFungi"/>
</dbReference>
<dbReference type="Proteomes" id="UP000001640">
    <property type="component" value="Chromosome 1"/>
</dbReference>
<dbReference type="InterPro" id="IPR001849">
    <property type="entry name" value="PH_domain"/>
</dbReference>
<dbReference type="CDD" id="cd05992">
    <property type="entry name" value="PB1"/>
    <property type="match status" value="1"/>
</dbReference>
<dbReference type="SUPFAM" id="SSF54277">
    <property type="entry name" value="CAD &amp; PB1 domains"/>
    <property type="match status" value="1"/>
</dbReference>
<dbReference type="SMART" id="SM00033">
    <property type="entry name" value="CH"/>
    <property type="match status" value="1"/>
</dbReference>
<dbReference type="GO" id="GO:0005085">
    <property type="term" value="F:guanyl-nucleotide exchange factor activity"/>
    <property type="evidence" value="ECO:0007669"/>
    <property type="project" value="EnsemblFungi"/>
</dbReference>
<dbReference type="PROSITE" id="PS50021">
    <property type="entry name" value="CH"/>
    <property type="match status" value="1"/>
</dbReference>
<dbReference type="PROSITE" id="PS50003">
    <property type="entry name" value="PH_DOMAIN"/>
    <property type="match status" value="1"/>
</dbReference>
<keyword evidence="7" id="KW-1185">Reference proteome</keyword>
<dbReference type="OMA" id="NWRGFNL"/>
<evidence type="ECO:0000313" key="7">
    <source>
        <dbReference type="Proteomes" id="UP000001640"/>
    </source>
</evidence>
<dbReference type="InterPro" id="IPR036872">
    <property type="entry name" value="CH_dom_sf"/>
</dbReference>
<feature type="region of interest" description="Disordered" evidence="1">
    <location>
        <begin position="699"/>
        <end position="725"/>
    </location>
</feature>
<feature type="region of interest" description="Disordered" evidence="1">
    <location>
        <begin position="1"/>
        <end position="22"/>
    </location>
</feature>
<dbReference type="GO" id="GO:0120171">
    <property type="term" value="C:Cdc24p-Far1p-Gbetagamma complex"/>
    <property type="evidence" value="ECO:0007669"/>
    <property type="project" value="EnsemblFungi"/>
</dbReference>
<feature type="compositionally biased region" description="Polar residues" evidence="1">
    <location>
        <begin position="121"/>
        <end position="131"/>
    </location>
</feature>
<name>G0V766_NAUCA</name>
<dbReference type="AlphaFoldDB" id="G0V766"/>
<feature type="domain" description="Calponin-homology (CH)" evidence="4">
    <location>
        <begin position="171"/>
        <end position="282"/>
    </location>
</feature>
<dbReference type="InterPro" id="IPR035899">
    <property type="entry name" value="DBL_dom_sf"/>
</dbReference>
<dbReference type="GO" id="GO:0120157">
    <property type="term" value="C:PAR polarity complex"/>
    <property type="evidence" value="ECO:0007669"/>
    <property type="project" value="EnsemblFungi"/>
</dbReference>
<evidence type="ECO:0000259" key="2">
    <source>
        <dbReference type="PROSITE" id="PS50003"/>
    </source>
</evidence>
<evidence type="ECO:0008006" key="8">
    <source>
        <dbReference type="Google" id="ProtNLM"/>
    </source>
</evidence>
<dbReference type="GeneID" id="96900793"/>